<evidence type="ECO:0000259" key="5">
    <source>
        <dbReference type="PROSITE" id="PS50931"/>
    </source>
</evidence>
<protein>
    <submittedName>
        <fullName evidence="6">LysR family transcriptional regulator</fullName>
    </submittedName>
</protein>
<evidence type="ECO:0000256" key="4">
    <source>
        <dbReference type="ARBA" id="ARBA00023163"/>
    </source>
</evidence>
<dbReference type="PANTHER" id="PTHR30537:SF31">
    <property type="entry name" value="TRANSCRIPTIONAL REGULATOR, LYSR FAMILY"/>
    <property type="match status" value="1"/>
</dbReference>
<comment type="similarity">
    <text evidence="1">Belongs to the LysR transcriptional regulatory family.</text>
</comment>
<keyword evidence="3" id="KW-0238">DNA-binding</keyword>
<dbReference type="Gene3D" id="3.40.190.290">
    <property type="match status" value="1"/>
</dbReference>
<dbReference type="Gene3D" id="1.10.10.10">
    <property type="entry name" value="Winged helix-like DNA-binding domain superfamily/Winged helix DNA-binding domain"/>
    <property type="match status" value="1"/>
</dbReference>
<dbReference type="EMBL" id="CABVQH010000013">
    <property type="protein sequence ID" value="VWC93190.1"/>
    <property type="molecule type" value="Genomic_DNA"/>
</dbReference>
<dbReference type="InterPro" id="IPR036388">
    <property type="entry name" value="WH-like_DNA-bd_sf"/>
</dbReference>
<evidence type="ECO:0000256" key="3">
    <source>
        <dbReference type="ARBA" id="ARBA00023125"/>
    </source>
</evidence>
<evidence type="ECO:0000313" key="6">
    <source>
        <dbReference type="EMBL" id="VWC93190.1"/>
    </source>
</evidence>
<dbReference type="Pfam" id="PF03466">
    <property type="entry name" value="LysR_substrate"/>
    <property type="match status" value="1"/>
</dbReference>
<organism evidence="6 7">
    <name type="scientific">Burkholderia lata (strain ATCC 17760 / DSM 23089 / LMG 22485 / NCIMB 9086 / R18194 / 383)</name>
    <dbReference type="NCBI Taxonomy" id="482957"/>
    <lineage>
        <taxon>Bacteria</taxon>
        <taxon>Pseudomonadati</taxon>
        <taxon>Pseudomonadota</taxon>
        <taxon>Betaproteobacteria</taxon>
        <taxon>Burkholderiales</taxon>
        <taxon>Burkholderiaceae</taxon>
        <taxon>Burkholderia</taxon>
        <taxon>Burkholderia cepacia complex</taxon>
    </lineage>
</organism>
<reference evidence="6 7" key="1">
    <citation type="submission" date="2019-09" db="EMBL/GenBank/DDBJ databases">
        <authorList>
            <person name="Depoorter E."/>
        </authorList>
    </citation>
    <scope>NUCLEOTIDE SEQUENCE [LARGE SCALE GENOMIC DNA]</scope>
    <source>
        <strain evidence="6">R-18109</strain>
    </source>
</reference>
<proteinExistence type="inferred from homology"/>
<keyword evidence="2" id="KW-0805">Transcription regulation</keyword>
<feature type="domain" description="HTH lysR-type" evidence="5">
    <location>
        <begin position="1"/>
        <end position="59"/>
    </location>
</feature>
<dbReference type="InterPro" id="IPR058163">
    <property type="entry name" value="LysR-type_TF_proteobact-type"/>
</dbReference>
<evidence type="ECO:0000313" key="7">
    <source>
        <dbReference type="Proteomes" id="UP000494260"/>
    </source>
</evidence>
<dbReference type="FunFam" id="1.10.10.10:FF:000001">
    <property type="entry name" value="LysR family transcriptional regulator"/>
    <property type="match status" value="1"/>
</dbReference>
<dbReference type="Pfam" id="PF00126">
    <property type="entry name" value="HTH_1"/>
    <property type="match status" value="1"/>
</dbReference>
<keyword evidence="4" id="KW-0804">Transcription</keyword>
<evidence type="ECO:0000256" key="1">
    <source>
        <dbReference type="ARBA" id="ARBA00009437"/>
    </source>
</evidence>
<dbReference type="InterPro" id="IPR005119">
    <property type="entry name" value="LysR_subst-bd"/>
</dbReference>
<dbReference type="RefSeq" id="WP_174952154.1">
    <property type="nucleotide sequence ID" value="NZ_CABVQH010000013.1"/>
</dbReference>
<dbReference type="PANTHER" id="PTHR30537">
    <property type="entry name" value="HTH-TYPE TRANSCRIPTIONAL REGULATOR"/>
    <property type="match status" value="1"/>
</dbReference>
<dbReference type="GO" id="GO:0043565">
    <property type="term" value="F:sequence-specific DNA binding"/>
    <property type="evidence" value="ECO:0007669"/>
    <property type="project" value="TreeGrafter"/>
</dbReference>
<sequence length="305" mass="32992">MERLEDLLFFAEVVEHAGFSAAARSLGLPRSKVSRRIAELEARMGVRLLQRNTRRVSLTPAGEAVYDHARAIAHEAREAFNVATKFTDEPRGLLRVASSPTIAANALMPVIAAFLARYPALRVLVNAADQSTDVIGERVDLAFRVASAPLDDSSLVMRTVSPMPMVLAASAALVAAHGPLTHPEQIAALGWIALASQDGPRSLRFVQPDDGDYMLRAVPRLMCANMQVLHSAVTAGLGVAALPRYLCTDLLASGQLVDAFAPDSPWRPDASFVVALMPNRQGITLTTRMFLEFATPMLEQILTRT</sequence>
<gene>
    <name evidence="6" type="ORF">BLA18109_04060</name>
</gene>
<dbReference type="SUPFAM" id="SSF46785">
    <property type="entry name" value="Winged helix' DNA-binding domain"/>
    <property type="match status" value="1"/>
</dbReference>
<dbReference type="GO" id="GO:0006351">
    <property type="term" value="P:DNA-templated transcription"/>
    <property type="evidence" value="ECO:0007669"/>
    <property type="project" value="TreeGrafter"/>
</dbReference>
<dbReference type="SUPFAM" id="SSF53850">
    <property type="entry name" value="Periplasmic binding protein-like II"/>
    <property type="match status" value="1"/>
</dbReference>
<accession>A0A6P2VQC6</accession>
<dbReference type="GO" id="GO:0003700">
    <property type="term" value="F:DNA-binding transcription factor activity"/>
    <property type="evidence" value="ECO:0007669"/>
    <property type="project" value="InterPro"/>
</dbReference>
<name>A0A6P2VQC6_BURL3</name>
<dbReference type="PROSITE" id="PS50931">
    <property type="entry name" value="HTH_LYSR"/>
    <property type="match status" value="1"/>
</dbReference>
<evidence type="ECO:0000256" key="2">
    <source>
        <dbReference type="ARBA" id="ARBA00023015"/>
    </source>
</evidence>
<dbReference type="InterPro" id="IPR000847">
    <property type="entry name" value="LysR_HTH_N"/>
</dbReference>
<dbReference type="InterPro" id="IPR036390">
    <property type="entry name" value="WH_DNA-bd_sf"/>
</dbReference>
<dbReference type="Proteomes" id="UP000494260">
    <property type="component" value="Unassembled WGS sequence"/>
</dbReference>
<dbReference type="AlphaFoldDB" id="A0A6P2VQC6"/>